<gene>
    <name evidence="2" type="ORF">F2Q68_00041035</name>
    <name evidence="1" type="ORF">F2Q70_00040371</name>
</gene>
<dbReference type="EMBL" id="QGKW02000007">
    <property type="protein sequence ID" value="KAF2616462.1"/>
    <property type="molecule type" value="Genomic_DNA"/>
</dbReference>
<accession>A0A8S9K3U7</accession>
<protein>
    <submittedName>
        <fullName evidence="1">Uncharacterized protein</fullName>
    </submittedName>
</protein>
<dbReference type="EMBL" id="QGKY02000190">
    <property type="protein sequence ID" value="KAF2588313.1"/>
    <property type="molecule type" value="Genomic_DNA"/>
</dbReference>
<reference evidence="1" key="1">
    <citation type="submission" date="2019-12" db="EMBL/GenBank/DDBJ databases">
        <title>Genome sequencing and annotation of Brassica cretica.</title>
        <authorList>
            <person name="Studholme D.J."/>
            <person name="Sarris P.F."/>
        </authorList>
    </citation>
    <scope>NUCLEOTIDE SEQUENCE</scope>
    <source>
        <strain evidence="2">PFS-001/15</strain>
        <strain evidence="1">PFS-102/07</strain>
        <tissue evidence="1">Leaf</tissue>
    </source>
</reference>
<sequence length="97" mass="11003">MEKGSQRMVTNFWHGSSIGGQEQSQYVYIQSIEKRHEVVVEQVFMPSFFFNLPPVSWYIRWLTVKTNKAVAKDFQIRAASNSGGLLKTGLGNICTTT</sequence>
<proteinExistence type="predicted"/>
<dbReference type="AlphaFoldDB" id="A0A8S9K3U7"/>
<organism evidence="1">
    <name type="scientific">Brassica cretica</name>
    <name type="common">Mustard</name>
    <dbReference type="NCBI Taxonomy" id="69181"/>
    <lineage>
        <taxon>Eukaryota</taxon>
        <taxon>Viridiplantae</taxon>
        <taxon>Streptophyta</taxon>
        <taxon>Embryophyta</taxon>
        <taxon>Tracheophyta</taxon>
        <taxon>Spermatophyta</taxon>
        <taxon>Magnoliopsida</taxon>
        <taxon>eudicotyledons</taxon>
        <taxon>Gunneridae</taxon>
        <taxon>Pentapetalae</taxon>
        <taxon>rosids</taxon>
        <taxon>malvids</taxon>
        <taxon>Brassicales</taxon>
        <taxon>Brassicaceae</taxon>
        <taxon>Brassiceae</taxon>
        <taxon>Brassica</taxon>
    </lineage>
</organism>
<dbReference type="Proteomes" id="UP000712281">
    <property type="component" value="Unassembled WGS sequence"/>
</dbReference>
<evidence type="ECO:0000313" key="2">
    <source>
        <dbReference type="EMBL" id="KAF2616462.1"/>
    </source>
</evidence>
<evidence type="ECO:0000313" key="1">
    <source>
        <dbReference type="EMBL" id="KAF2588313.1"/>
    </source>
</evidence>
<name>A0A8S9K3U7_BRACR</name>
<comment type="caution">
    <text evidence="1">The sequence shown here is derived from an EMBL/GenBank/DDBJ whole genome shotgun (WGS) entry which is preliminary data.</text>
</comment>